<dbReference type="AlphaFoldDB" id="A0A7C9VR46"/>
<dbReference type="Pfam" id="PF03713">
    <property type="entry name" value="DUF305"/>
    <property type="match status" value="1"/>
</dbReference>
<dbReference type="Gene3D" id="1.20.1260.10">
    <property type="match status" value="1"/>
</dbReference>
<dbReference type="Proteomes" id="UP000480266">
    <property type="component" value="Unassembled WGS sequence"/>
</dbReference>
<evidence type="ECO:0000256" key="1">
    <source>
        <dbReference type="SAM" id="SignalP"/>
    </source>
</evidence>
<name>A0A7C9VR46_9BRAD</name>
<reference evidence="3" key="1">
    <citation type="submission" date="2020-02" db="EMBL/GenBank/DDBJ databases">
        <title>Draft genome sequence of Candidatus Afipia apatlaquensis IBT-C3, a potential strain for decolorization of textile dyes.</title>
        <authorList>
            <person name="Sanchez-Reyes A."/>
            <person name="Breton-Deval L."/>
            <person name="Mangelson H."/>
            <person name="Sanchez-Flores A."/>
        </authorList>
    </citation>
    <scope>NUCLEOTIDE SEQUENCE [LARGE SCALE GENOMIC DNA]</scope>
    <source>
        <strain evidence="3">IBT-C3</strain>
    </source>
</reference>
<evidence type="ECO:0000313" key="4">
    <source>
        <dbReference type="Proteomes" id="UP000480266"/>
    </source>
</evidence>
<dbReference type="SUPFAM" id="SSF47240">
    <property type="entry name" value="Ferritin-like"/>
    <property type="match status" value="1"/>
</dbReference>
<feature type="signal peptide" evidence="1">
    <location>
        <begin position="1"/>
        <end position="20"/>
    </location>
</feature>
<protein>
    <submittedName>
        <fullName evidence="3">DUF305 domain-containing protein</fullName>
    </submittedName>
</protein>
<dbReference type="InterPro" id="IPR009078">
    <property type="entry name" value="Ferritin-like_SF"/>
</dbReference>
<dbReference type="PANTHER" id="PTHR36933:SF1">
    <property type="entry name" value="SLL0788 PROTEIN"/>
    <property type="match status" value="1"/>
</dbReference>
<feature type="domain" description="DUF305" evidence="2">
    <location>
        <begin position="22"/>
        <end position="98"/>
    </location>
</feature>
<proteinExistence type="predicted"/>
<keyword evidence="1" id="KW-0732">Signal</keyword>
<gene>
    <name evidence="3" type="ORF">G4V63_32035</name>
</gene>
<comment type="caution">
    <text evidence="3">The sequence shown here is derived from an EMBL/GenBank/DDBJ whole genome shotgun (WGS) entry which is preliminary data.</text>
</comment>
<organism evidence="3 4">
    <name type="scientific">Candidatus Afipia apatlaquensis</name>
    <dbReference type="NCBI Taxonomy" id="2712852"/>
    <lineage>
        <taxon>Bacteria</taxon>
        <taxon>Pseudomonadati</taxon>
        <taxon>Pseudomonadota</taxon>
        <taxon>Alphaproteobacteria</taxon>
        <taxon>Hyphomicrobiales</taxon>
        <taxon>Nitrobacteraceae</taxon>
        <taxon>Afipia</taxon>
    </lineage>
</organism>
<accession>A0A7C9VR46</accession>
<evidence type="ECO:0000259" key="2">
    <source>
        <dbReference type="Pfam" id="PF03713"/>
    </source>
</evidence>
<dbReference type="EMBL" id="JAAMRR010001642">
    <property type="protein sequence ID" value="NGX99652.1"/>
    <property type="molecule type" value="Genomic_DNA"/>
</dbReference>
<keyword evidence="4" id="KW-1185">Reference proteome</keyword>
<feature type="chain" id="PRO_5028946886" evidence="1">
    <location>
        <begin position="21"/>
        <end position="104"/>
    </location>
</feature>
<evidence type="ECO:0000313" key="3">
    <source>
        <dbReference type="EMBL" id="NGX99652.1"/>
    </source>
</evidence>
<dbReference type="PANTHER" id="PTHR36933">
    <property type="entry name" value="SLL0788 PROTEIN"/>
    <property type="match status" value="1"/>
</dbReference>
<sequence length="104" mass="11807">MKIFTSFLAVFFALSTPSFAEEAEQAYMKSMEKMSVDMKKGMDPDATKAWTKMMIAHHQGAIEMSLTVLKETKDPMIREMAEKGIKEQSKEQAMLKEWIAKHGG</sequence>
<dbReference type="InterPro" id="IPR012347">
    <property type="entry name" value="Ferritin-like"/>
</dbReference>
<dbReference type="InterPro" id="IPR005183">
    <property type="entry name" value="DUF305_CopM-like"/>
</dbReference>